<feature type="transmembrane region" description="Helical" evidence="7">
    <location>
        <begin position="109"/>
        <end position="133"/>
    </location>
</feature>
<evidence type="ECO:0000256" key="2">
    <source>
        <dbReference type="ARBA" id="ARBA00006464"/>
    </source>
</evidence>
<evidence type="ECO:0000256" key="1">
    <source>
        <dbReference type="ARBA" id="ARBA00004141"/>
    </source>
</evidence>
<organism evidence="9 10">
    <name type="scientific">Candidatus Taylorbacteria bacterium RIFCSPLOWO2_12_FULL_44_15c</name>
    <dbReference type="NCBI Taxonomy" id="1802333"/>
    <lineage>
        <taxon>Bacteria</taxon>
        <taxon>Candidatus Tayloriibacteriota</taxon>
    </lineage>
</organism>
<dbReference type="NCBIfam" id="TIGR03025">
    <property type="entry name" value="EPS_sugtrans"/>
    <property type="match status" value="1"/>
</dbReference>
<feature type="transmembrane region" description="Helical" evidence="7">
    <location>
        <begin position="85"/>
        <end position="103"/>
    </location>
</feature>
<evidence type="ECO:0000256" key="5">
    <source>
        <dbReference type="ARBA" id="ARBA00022989"/>
    </source>
</evidence>
<evidence type="ECO:0000259" key="8">
    <source>
        <dbReference type="Pfam" id="PF02397"/>
    </source>
</evidence>
<comment type="caution">
    <text evidence="9">The sequence shown here is derived from an EMBL/GenBank/DDBJ whole genome shotgun (WGS) entry which is preliminary data.</text>
</comment>
<dbReference type="AlphaFoldDB" id="A0A1G2P6B3"/>
<keyword evidence="3" id="KW-0808">Transferase</keyword>
<dbReference type="InterPro" id="IPR017475">
    <property type="entry name" value="EPS_sugar_tfrase"/>
</dbReference>
<dbReference type="GO" id="GO:0016780">
    <property type="term" value="F:phosphotransferase activity, for other substituted phosphate groups"/>
    <property type="evidence" value="ECO:0007669"/>
    <property type="project" value="TreeGrafter"/>
</dbReference>
<evidence type="ECO:0000256" key="6">
    <source>
        <dbReference type="ARBA" id="ARBA00023136"/>
    </source>
</evidence>
<evidence type="ECO:0000256" key="4">
    <source>
        <dbReference type="ARBA" id="ARBA00022692"/>
    </source>
</evidence>
<dbReference type="PANTHER" id="PTHR30576">
    <property type="entry name" value="COLANIC BIOSYNTHESIS UDP-GLUCOSE LIPID CARRIER TRANSFERASE"/>
    <property type="match status" value="1"/>
</dbReference>
<dbReference type="Pfam" id="PF02397">
    <property type="entry name" value="Bac_transf"/>
    <property type="match status" value="1"/>
</dbReference>
<protein>
    <recommendedName>
        <fullName evidence="8">Bacterial sugar transferase domain-containing protein</fullName>
    </recommendedName>
</protein>
<dbReference type="InterPro" id="IPR003362">
    <property type="entry name" value="Bact_transf"/>
</dbReference>
<sequence>MVGLGKKEAVILLLGDIAIFAISLWLALFFRYGELPSGGVYRSHLVPFLLVFALSILVLFIAGLYEKHTVILKSRLPNIILRAQLANSALAVLFFYLVPYFGITPKTSLFVYLIISFGLILLWRLYGLALFGFRKRQNAIIIGSGEELGELFEEVNNNSRYNLRFISSINLDKVEAIDFQEEILNRVYGEEVSVIAVDLRSEKVEPLLPHLYNLIFSKVRFIDTHKIYEDIFDRVPLSLLQYSWFLENISLSPKFSFDFLKRLMDISFALLLGLISLLFYPFVWLAIKFDDGGTPWSVQERIGQNNHLIKLYKFRTMEMANDGGQWSKSNQNKVTKVGNFLRKTRIDELPQLWNVLKGDLSLIGPRPEFPKPVKLYEKQVPYYSVRHLIKPGLSGWAQIHHDEHPHHAIDTEETKNKLSYDLYYIKNRSMMLDLKIALRTIKTLLSRSGV</sequence>
<dbReference type="EMBL" id="MHSL01000016">
    <property type="protein sequence ID" value="OHA43878.1"/>
    <property type="molecule type" value="Genomic_DNA"/>
</dbReference>
<feature type="domain" description="Bacterial sugar transferase" evidence="8">
    <location>
        <begin position="261"/>
        <end position="445"/>
    </location>
</feature>
<feature type="transmembrane region" description="Helical" evidence="7">
    <location>
        <begin position="12"/>
        <end position="33"/>
    </location>
</feature>
<feature type="transmembrane region" description="Helical" evidence="7">
    <location>
        <begin position="45"/>
        <end position="65"/>
    </location>
</feature>
<dbReference type="PANTHER" id="PTHR30576:SF0">
    <property type="entry name" value="UNDECAPRENYL-PHOSPHATE N-ACETYLGALACTOSAMINYL 1-PHOSPHATE TRANSFERASE-RELATED"/>
    <property type="match status" value="1"/>
</dbReference>
<name>A0A1G2P6B3_9BACT</name>
<feature type="transmembrane region" description="Helical" evidence="7">
    <location>
        <begin position="266"/>
        <end position="287"/>
    </location>
</feature>
<comment type="subcellular location">
    <subcellularLocation>
        <location evidence="1">Membrane</location>
        <topology evidence="1">Multi-pass membrane protein</topology>
    </subcellularLocation>
</comment>
<keyword evidence="4 7" id="KW-0812">Transmembrane</keyword>
<accession>A0A1G2P6B3</accession>
<gene>
    <name evidence="9" type="ORF">A3G03_01045</name>
</gene>
<comment type="similarity">
    <text evidence="2">Belongs to the bacterial sugar transferase family.</text>
</comment>
<evidence type="ECO:0000256" key="3">
    <source>
        <dbReference type="ARBA" id="ARBA00022679"/>
    </source>
</evidence>
<evidence type="ECO:0000256" key="7">
    <source>
        <dbReference type="SAM" id="Phobius"/>
    </source>
</evidence>
<evidence type="ECO:0000313" key="10">
    <source>
        <dbReference type="Proteomes" id="UP000176355"/>
    </source>
</evidence>
<keyword evidence="5 7" id="KW-1133">Transmembrane helix</keyword>
<proteinExistence type="inferred from homology"/>
<dbReference type="GO" id="GO:0016020">
    <property type="term" value="C:membrane"/>
    <property type="evidence" value="ECO:0007669"/>
    <property type="project" value="UniProtKB-SubCell"/>
</dbReference>
<dbReference type="STRING" id="1802333.A3G03_01045"/>
<dbReference type="Proteomes" id="UP000176355">
    <property type="component" value="Unassembled WGS sequence"/>
</dbReference>
<keyword evidence="6 7" id="KW-0472">Membrane</keyword>
<evidence type="ECO:0000313" key="9">
    <source>
        <dbReference type="EMBL" id="OHA43878.1"/>
    </source>
</evidence>
<reference evidence="9 10" key="1">
    <citation type="journal article" date="2016" name="Nat. Commun.">
        <title>Thousands of microbial genomes shed light on interconnected biogeochemical processes in an aquifer system.</title>
        <authorList>
            <person name="Anantharaman K."/>
            <person name="Brown C.T."/>
            <person name="Hug L.A."/>
            <person name="Sharon I."/>
            <person name="Castelle C.J."/>
            <person name="Probst A.J."/>
            <person name="Thomas B.C."/>
            <person name="Singh A."/>
            <person name="Wilkins M.J."/>
            <person name="Karaoz U."/>
            <person name="Brodie E.L."/>
            <person name="Williams K.H."/>
            <person name="Hubbard S.S."/>
            <person name="Banfield J.F."/>
        </authorList>
    </citation>
    <scope>NUCLEOTIDE SEQUENCE [LARGE SCALE GENOMIC DNA]</scope>
</reference>